<dbReference type="InterPro" id="IPR000152">
    <property type="entry name" value="EGF-type_Asp/Asn_hydroxyl_site"/>
</dbReference>
<feature type="transmembrane region" description="Helical" evidence="6">
    <location>
        <begin position="864"/>
        <end position="883"/>
    </location>
</feature>
<proteinExistence type="predicted"/>
<dbReference type="CDD" id="cd00054">
    <property type="entry name" value="EGF_CA"/>
    <property type="match status" value="2"/>
</dbReference>
<dbReference type="PROSITE" id="PS01186">
    <property type="entry name" value="EGF_2"/>
    <property type="match status" value="1"/>
</dbReference>
<feature type="transmembrane region" description="Helical" evidence="6">
    <location>
        <begin position="780"/>
        <end position="799"/>
    </location>
</feature>
<evidence type="ECO:0000256" key="5">
    <source>
        <dbReference type="SAM" id="MobiDB-lite"/>
    </source>
</evidence>
<dbReference type="SMART" id="SM00181">
    <property type="entry name" value="EGF"/>
    <property type="match status" value="2"/>
</dbReference>
<keyword evidence="1" id="KW-0677">Repeat</keyword>
<feature type="region of interest" description="Disordered" evidence="5">
    <location>
        <begin position="1"/>
        <end position="309"/>
    </location>
</feature>
<evidence type="ECO:0000256" key="1">
    <source>
        <dbReference type="ARBA" id="ARBA00022737"/>
    </source>
</evidence>
<comment type="caution">
    <text evidence="3">Lacks conserved residue(s) required for the propagation of feature annotation.</text>
</comment>
<evidence type="ECO:0000313" key="8">
    <source>
        <dbReference type="EMBL" id="KAK0402923.1"/>
    </source>
</evidence>
<dbReference type="InterPro" id="IPR001881">
    <property type="entry name" value="EGF-like_Ca-bd_dom"/>
</dbReference>
<dbReference type="InterPro" id="IPR009030">
    <property type="entry name" value="Growth_fac_rcpt_cys_sf"/>
</dbReference>
<evidence type="ECO:0000256" key="2">
    <source>
        <dbReference type="ARBA" id="ARBA00023157"/>
    </source>
</evidence>
<feature type="disulfide bond" evidence="3">
    <location>
        <begin position="598"/>
        <end position="607"/>
    </location>
</feature>
<dbReference type="PROSITE" id="PS00010">
    <property type="entry name" value="ASX_HYDROXYL"/>
    <property type="match status" value="1"/>
</dbReference>
<feature type="compositionally biased region" description="Low complexity" evidence="5">
    <location>
        <begin position="1"/>
        <end position="112"/>
    </location>
</feature>
<feature type="compositionally biased region" description="Low complexity" evidence="5">
    <location>
        <begin position="125"/>
        <end position="168"/>
    </location>
</feature>
<dbReference type="InterPro" id="IPR000742">
    <property type="entry name" value="EGF"/>
</dbReference>
<gene>
    <name evidence="8" type="ORF">QR680_016615</name>
</gene>
<dbReference type="SMART" id="SM00179">
    <property type="entry name" value="EGF_CA"/>
    <property type="match status" value="2"/>
</dbReference>
<feature type="disulfide bond" evidence="3">
    <location>
        <begin position="559"/>
        <end position="568"/>
    </location>
</feature>
<protein>
    <recommendedName>
        <fullName evidence="7">EGF-like domain-containing protein</fullName>
    </recommendedName>
</protein>
<name>A0AA39HBR5_9BILA</name>
<keyword evidence="6" id="KW-0812">Transmembrane</keyword>
<dbReference type="PROSITE" id="PS50026">
    <property type="entry name" value="EGF_3"/>
    <property type="match status" value="2"/>
</dbReference>
<feature type="domain" description="EGF-like" evidence="7">
    <location>
        <begin position="532"/>
        <end position="569"/>
    </location>
</feature>
<feature type="transmembrane region" description="Helical" evidence="6">
    <location>
        <begin position="741"/>
        <end position="760"/>
    </location>
</feature>
<feature type="compositionally biased region" description="Polar residues" evidence="5">
    <location>
        <begin position="180"/>
        <end position="199"/>
    </location>
</feature>
<feature type="compositionally biased region" description="Polar residues" evidence="5">
    <location>
        <begin position="289"/>
        <end position="308"/>
    </location>
</feature>
<dbReference type="EMBL" id="JAUCMV010000004">
    <property type="protein sequence ID" value="KAK0402923.1"/>
    <property type="molecule type" value="Genomic_DNA"/>
</dbReference>
<keyword evidence="4" id="KW-0175">Coiled coil</keyword>
<dbReference type="Gene3D" id="2.10.25.10">
    <property type="entry name" value="Laminin"/>
    <property type="match status" value="1"/>
</dbReference>
<keyword evidence="6" id="KW-0472">Membrane</keyword>
<evidence type="ECO:0000256" key="3">
    <source>
        <dbReference type="PROSITE-ProRule" id="PRU00076"/>
    </source>
</evidence>
<keyword evidence="6" id="KW-1133">Transmembrane helix</keyword>
<evidence type="ECO:0000313" key="9">
    <source>
        <dbReference type="Proteomes" id="UP001175271"/>
    </source>
</evidence>
<keyword evidence="3" id="KW-0245">EGF-like domain</keyword>
<dbReference type="SUPFAM" id="SSF57184">
    <property type="entry name" value="Growth factor receptor domain"/>
    <property type="match status" value="1"/>
</dbReference>
<reference evidence="8" key="1">
    <citation type="submission" date="2023-06" db="EMBL/GenBank/DDBJ databases">
        <title>Genomic analysis of the entomopathogenic nematode Steinernema hermaphroditum.</title>
        <authorList>
            <person name="Schwarz E.M."/>
            <person name="Heppert J.K."/>
            <person name="Baniya A."/>
            <person name="Schwartz H.T."/>
            <person name="Tan C.-H."/>
            <person name="Antoshechkin I."/>
            <person name="Sternberg P.W."/>
            <person name="Goodrich-Blair H."/>
            <person name="Dillman A.R."/>
        </authorList>
    </citation>
    <scope>NUCLEOTIDE SEQUENCE</scope>
    <source>
        <strain evidence="8">PS9179</strain>
        <tissue evidence="8">Whole animal</tissue>
    </source>
</reference>
<organism evidence="8 9">
    <name type="scientific">Steinernema hermaphroditum</name>
    <dbReference type="NCBI Taxonomy" id="289476"/>
    <lineage>
        <taxon>Eukaryota</taxon>
        <taxon>Metazoa</taxon>
        <taxon>Ecdysozoa</taxon>
        <taxon>Nematoda</taxon>
        <taxon>Chromadorea</taxon>
        <taxon>Rhabditida</taxon>
        <taxon>Tylenchina</taxon>
        <taxon>Panagrolaimomorpha</taxon>
        <taxon>Strongyloidoidea</taxon>
        <taxon>Steinernematidae</taxon>
        <taxon>Steinernema</taxon>
    </lineage>
</organism>
<evidence type="ECO:0000259" key="7">
    <source>
        <dbReference type="PROSITE" id="PS50026"/>
    </source>
</evidence>
<dbReference type="PROSITE" id="PS00022">
    <property type="entry name" value="EGF_1"/>
    <property type="match status" value="2"/>
</dbReference>
<comment type="caution">
    <text evidence="8">The sequence shown here is derived from an EMBL/GenBank/DDBJ whole genome shotgun (WGS) entry which is preliminary data.</text>
</comment>
<keyword evidence="2 3" id="KW-1015">Disulfide bond</keyword>
<dbReference type="GO" id="GO:0005509">
    <property type="term" value="F:calcium ion binding"/>
    <property type="evidence" value="ECO:0007669"/>
    <property type="project" value="InterPro"/>
</dbReference>
<feature type="coiled-coil region" evidence="4">
    <location>
        <begin position="933"/>
        <end position="964"/>
    </location>
</feature>
<feature type="domain" description="EGF-like" evidence="7">
    <location>
        <begin position="571"/>
        <end position="608"/>
    </location>
</feature>
<keyword evidence="9" id="KW-1185">Reference proteome</keyword>
<feature type="transmembrane region" description="Helical" evidence="6">
    <location>
        <begin position="628"/>
        <end position="648"/>
    </location>
</feature>
<feature type="compositionally biased region" description="Low complexity" evidence="5">
    <location>
        <begin position="210"/>
        <end position="263"/>
    </location>
</feature>
<dbReference type="GO" id="GO:0005112">
    <property type="term" value="F:Notch binding"/>
    <property type="evidence" value="ECO:0007669"/>
    <property type="project" value="TreeGrafter"/>
</dbReference>
<accession>A0AA39HBR5</accession>
<dbReference type="InterPro" id="IPR050906">
    <property type="entry name" value="Notch_signaling"/>
</dbReference>
<evidence type="ECO:0000256" key="6">
    <source>
        <dbReference type="SAM" id="Phobius"/>
    </source>
</evidence>
<sequence length="1291" mass="145075">MTTTGENTTTSSTTLETSTTSGSTSSTTPTESTSTTTNRSPSTESSTKETTTSSTTTVTGTTTSSTATEAETTSTDASTTETPVSESSTSTVLQLSTSEKTTTVIEETLSTTQKPVSTTKESRLEVVSTTAEETTSTKSTKTVSIEIEGSTPSSTPESVSVSQTSPTSGDMSSAPPGETPKSTESPTPMSTALSSHKPSTPTPMRPCFRSPTTTTATTVTSTTPTPSTTTVSPSTTSTTLPSSTTTSSSTSTSTTIAKTTTPPLRTCFTDRSTTIPPTPTSVPPEDSTFLSTSTEEGDITESTQSTTEAPLEFNETRCEVPCPEGWAEGETACFQAVHSDVRSFNKLAAMCTKVEGHSMPNRFDFESRINYELFEELTFAVDPIAYKVLQEPEPSLEFRLDRRVVAVDIQKSFWAARNISRHKENAEVEDLVGICRKPKFCTPVKCNVSQYFLNPSAVNLILLEDVELLHVKQSTKVLCNVTGTEIEVTCQGSGFLTPYADATGCFGKEEVVEELRRKEKEAIIAGWYTNKPVRSCRECSPRGTANCTNNGNGSFSCNCLPGWVGTLCGKSPDYCDKKGRCQNGGKCHNFVTEFYCTCDGQFKGDDCSLDVHKLDFSNATVKASFVPLTYLLIALAITCLVLFFVTLYEDASHPQSTTQCVKHLALFAAALMSALFRHPNIVGLDPFVGCRVYHWLITLGWEIANVSWLLEAHLCWGVTSNNFMNVWGYGGRRLLKQHTRMLANVLPPLLLATAGKVIFWDEVNFAWSCMGTFHNDGKDLILFIFCCNGAILFFTLSYWEKASQFRDERWLQYVRLYRTTVDDPFEYGRHMELAEKNVKFTCLGPVLHFLTWLCVVGANDAFEPRVTALACVFGVAYILLLIFQVSQTIRPLLSWCKKVATLYGPYALAPYHDYATLMEQDETIAWHQPERFKKLLEAKRQRIQRAKQAEHEEIERRNEVIRRRYTEENGGFPEDCPATLLYHHPEEGPERIDPERFKYRPYEKEDKEHYIPALRRNFIMAEFSKAYLKHRQDPEIDALAACVKLNHNEQEAIIGELNCGTFHLWTMFCRRVIGKDHYLSKESVEESLRLFETRDYSKRLTTQSLEKTPLGPKMVTIMKDLDAILPCQMERYMKIFREEQAQRNAPFDKVYEDDLVVPPHAEVVSKKHVENVDNETQEISLNPRRRPLDDFFYDTTVPGFVGPLDKKDEISVCIDRDRRNRKYFQKRIDREWEEDEELGAKLRAREAFRKKHPISMWRLMQLYRSRNKRNYNVRENQFVGRDSNGGDDIPA</sequence>
<evidence type="ECO:0000256" key="4">
    <source>
        <dbReference type="SAM" id="Coils"/>
    </source>
</evidence>
<dbReference type="PANTHER" id="PTHR24044:SF417">
    <property type="entry name" value="WEARY, ISOFORM B"/>
    <property type="match status" value="1"/>
</dbReference>
<dbReference type="PANTHER" id="PTHR24044">
    <property type="entry name" value="NOTCH LIGAND FAMILY MEMBER"/>
    <property type="match status" value="1"/>
</dbReference>
<dbReference type="Proteomes" id="UP001175271">
    <property type="component" value="Unassembled WGS sequence"/>
</dbReference>